<name>A0A1V5T189_9BACT</name>
<dbReference type="AlphaFoldDB" id="A0A1V5T189"/>
<gene>
    <name evidence="2" type="ORF">BWY41_00622</name>
</gene>
<organism evidence="2">
    <name type="scientific">Candidatus Atribacter allofermentans</name>
    <dbReference type="NCBI Taxonomy" id="1852833"/>
    <lineage>
        <taxon>Bacteria</taxon>
        <taxon>Pseudomonadati</taxon>
        <taxon>Atribacterota</taxon>
        <taxon>Atribacteria</taxon>
        <taxon>Atribacterales</taxon>
        <taxon>Atribacteraceae</taxon>
        <taxon>Atribacter</taxon>
    </lineage>
</organism>
<sequence length="80" mass="8679">MTLSVFGLTILTVASAKASPVTRFPLTAPSGTTTLPFNVVFGRGAGVVDVIQPFKTNMNNNKIKIIEKFLSLYNLFSPFK</sequence>
<dbReference type="Proteomes" id="UP000485569">
    <property type="component" value="Unassembled WGS sequence"/>
</dbReference>
<feature type="signal peptide" evidence="1">
    <location>
        <begin position="1"/>
        <end position="18"/>
    </location>
</feature>
<keyword evidence="1" id="KW-0732">Signal</keyword>
<dbReference type="EMBL" id="MWBQ01000036">
    <property type="protein sequence ID" value="OQA60526.1"/>
    <property type="molecule type" value="Genomic_DNA"/>
</dbReference>
<comment type="caution">
    <text evidence="2">The sequence shown here is derived from an EMBL/GenBank/DDBJ whole genome shotgun (WGS) entry which is preliminary data.</text>
</comment>
<evidence type="ECO:0000313" key="2">
    <source>
        <dbReference type="EMBL" id="OQA60526.1"/>
    </source>
</evidence>
<reference evidence="2" key="1">
    <citation type="submission" date="2017-02" db="EMBL/GenBank/DDBJ databases">
        <title>Delving into the versatile metabolic prowess of the omnipresent phylum Bacteroidetes.</title>
        <authorList>
            <person name="Nobu M.K."/>
            <person name="Mei R."/>
            <person name="Narihiro T."/>
            <person name="Kuroda K."/>
            <person name="Liu W.-T."/>
        </authorList>
    </citation>
    <scope>NUCLEOTIDE SEQUENCE</scope>
    <source>
        <strain evidence="2">ADurb.Bin276</strain>
    </source>
</reference>
<accession>A0A1V5T189</accession>
<protein>
    <submittedName>
        <fullName evidence="2">Uncharacterized protein</fullName>
    </submittedName>
</protein>
<feature type="chain" id="PRO_5012302643" evidence="1">
    <location>
        <begin position="19"/>
        <end position="80"/>
    </location>
</feature>
<evidence type="ECO:0000256" key="1">
    <source>
        <dbReference type="SAM" id="SignalP"/>
    </source>
</evidence>
<proteinExistence type="predicted"/>